<dbReference type="EMBL" id="MDHH01000001">
    <property type="protein sequence ID" value="OUE05129.1"/>
    <property type="molecule type" value="Genomic_DNA"/>
</dbReference>
<feature type="region of interest" description="Disordered" evidence="1">
    <location>
        <begin position="1"/>
        <end position="28"/>
    </location>
</feature>
<reference evidence="2 3" key="1">
    <citation type="submission" date="2016-08" db="EMBL/GenBank/DDBJ databases">
        <title>Genome sequence of Clavibacter michiganensis subsp. michiganensis strain CASJ007.</title>
        <authorList>
            <person name="Thapa S.P."/>
            <person name="Coaker G."/>
        </authorList>
    </citation>
    <scope>NUCLEOTIDE SEQUENCE [LARGE SCALE GENOMIC DNA]</scope>
    <source>
        <strain evidence="2">CASJ007</strain>
    </source>
</reference>
<name>A0A251XPI9_CLAMM</name>
<feature type="region of interest" description="Disordered" evidence="1">
    <location>
        <begin position="50"/>
        <end position="76"/>
    </location>
</feature>
<gene>
    <name evidence="2" type="ORF">CMMCAS07_09270</name>
</gene>
<sequence length="137" mass="14034">MTSGAADRGTDTTTNDGASAASSSAAVRKVRIPHSFSNARPVSALRVTSPVTAKRSGRARAMRRKKALRQPLPTMPKRICGAVGAGWGMAASVRAGSRATRAGRIRAGVSGARLGSRSRLGNTREGREAVPGANAPA</sequence>
<dbReference type="Proteomes" id="UP000195062">
    <property type="component" value="Unassembled WGS sequence"/>
</dbReference>
<evidence type="ECO:0000313" key="2">
    <source>
        <dbReference type="EMBL" id="OUE05129.1"/>
    </source>
</evidence>
<protein>
    <submittedName>
        <fullName evidence="2">Uncharacterized protein</fullName>
    </submittedName>
</protein>
<organism evidence="2 3">
    <name type="scientific">Clavibacter michiganensis subsp. michiganensis</name>
    <dbReference type="NCBI Taxonomy" id="33013"/>
    <lineage>
        <taxon>Bacteria</taxon>
        <taxon>Bacillati</taxon>
        <taxon>Actinomycetota</taxon>
        <taxon>Actinomycetes</taxon>
        <taxon>Micrococcales</taxon>
        <taxon>Microbacteriaceae</taxon>
        <taxon>Clavibacter</taxon>
    </lineage>
</organism>
<feature type="region of interest" description="Disordered" evidence="1">
    <location>
        <begin position="113"/>
        <end position="137"/>
    </location>
</feature>
<feature type="compositionally biased region" description="Basic residues" evidence="1">
    <location>
        <begin position="55"/>
        <end position="68"/>
    </location>
</feature>
<evidence type="ECO:0000256" key="1">
    <source>
        <dbReference type="SAM" id="MobiDB-lite"/>
    </source>
</evidence>
<dbReference type="AlphaFoldDB" id="A0A251XPI9"/>
<evidence type="ECO:0000313" key="3">
    <source>
        <dbReference type="Proteomes" id="UP000195062"/>
    </source>
</evidence>
<proteinExistence type="predicted"/>
<comment type="caution">
    <text evidence="2">The sequence shown here is derived from an EMBL/GenBank/DDBJ whole genome shotgun (WGS) entry which is preliminary data.</text>
</comment>
<accession>A0A251XPI9</accession>
<keyword evidence="3" id="KW-1185">Reference proteome</keyword>